<evidence type="ECO:0000313" key="1">
    <source>
        <dbReference type="EMBL" id="AJM92357.1"/>
    </source>
</evidence>
<dbReference type="EMBL" id="CP010868">
    <property type="protein sequence ID" value="AJM92357.1"/>
    <property type="molecule type" value="Genomic_DNA"/>
</dbReference>
<dbReference type="KEGG" id="nid:NPIRD3C_1145"/>
<reference evidence="2" key="1">
    <citation type="submission" date="2015-02" db="EMBL/GenBank/DDBJ databases">
        <title>Characterization of two novel Thaumarchaeota isolated from the Northern Adriatic Sea.</title>
        <authorList>
            <person name="Bayer B."/>
            <person name="Vojvoda J."/>
            <person name="Offre P."/>
            <person name="Srivastava A."/>
            <person name="Elisabeth N."/>
            <person name="Garcia J.A.L."/>
            <person name="Schleper C."/>
            <person name="Herndl G.J."/>
        </authorList>
    </citation>
    <scope>NUCLEOTIDE SEQUENCE [LARGE SCALE GENOMIC DNA]</scope>
    <source>
        <strain evidence="2">D3C</strain>
    </source>
</reference>
<sequence>MISFLIMLSESYRIYDLKFPSENYTSLFTL</sequence>
<protein>
    <submittedName>
        <fullName evidence="1">Uncharacterized protein</fullName>
    </submittedName>
</protein>
<name>A0A0C5CAY8_9ARCH</name>
<dbReference type="PATRIC" id="fig|1582439.9.peg.1179"/>
<reference evidence="1 2" key="3">
    <citation type="journal article" date="2019" name="Int. J. Syst. Evol. Microbiol.">
        <title>Nitrosopumilus adriaticus sp. nov. and Nitrosopumilus piranensis sp. nov., two ammonia-oxidizing archaea from the Adriatic Sea and members of the class Nitrososphaeria.</title>
        <authorList>
            <person name="Bayer B."/>
            <person name="Vojvoda J."/>
            <person name="Reinthaler T."/>
            <person name="Reyes C."/>
            <person name="Pinto M."/>
            <person name="Herndl G.J."/>
        </authorList>
    </citation>
    <scope>NUCLEOTIDE SEQUENCE [LARGE SCALE GENOMIC DNA]</scope>
    <source>
        <strain evidence="1 2">D3C</strain>
    </source>
</reference>
<dbReference type="Proteomes" id="UP000032027">
    <property type="component" value="Chromosome"/>
</dbReference>
<organism evidence="1 2">
    <name type="scientific">Nitrosopumilus piranensis</name>
    <dbReference type="NCBI Taxonomy" id="1582439"/>
    <lineage>
        <taxon>Archaea</taxon>
        <taxon>Nitrososphaerota</taxon>
        <taxon>Nitrososphaeria</taxon>
        <taxon>Nitrosopumilales</taxon>
        <taxon>Nitrosopumilaceae</taxon>
        <taxon>Nitrosopumilus</taxon>
    </lineage>
</organism>
<dbReference type="HOGENOM" id="CLU_3401505_0_0_2"/>
<evidence type="ECO:0000313" key="2">
    <source>
        <dbReference type="Proteomes" id="UP000032027"/>
    </source>
</evidence>
<dbReference type="AlphaFoldDB" id="A0A0C5CAY8"/>
<reference evidence="1 2" key="2">
    <citation type="journal article" date="2016" name="ISME J.">
        <title>Physiological and genomic characterization of two novel marine thaumarchaeal strains indicates niche differentiation.</title>
        <authorList>
            <person name="Bayer B."/>
            <person name="Vojvoda J."/>
            <person name="Offre P."/>
            <person name="Alves R.J."/>
            <person name="Elisabeth N.H."/>
            <person name="Garcia J.A."/>
            <person name="Volland J.M."/>
            <person name="Srivastava A."/>
            <person name="Schleper C."/>
            <person name="Herndl G.J."/>
        </authorList>
    </citation>
    <scope>NUCLEOTIDE SEQUENCE [LARGE SCALE GENOMIC DNA]</scope>
    <source>
        <strain evidence="1 2">D3C</strain>
    </source>
</reference>
<proteinExistence type="predicted"/>
<gene>
    <name evidence="1" type="ORF">NPIRD3C_1145</name>
</gene>
<accession>A0A0C5CAY8</accession>
<keyword evidence="2" id="KW-1185">Reference proteome</keyword>